<feature type="transmembrane region" description="Helical" evidence="4">
    <location>
        <begin position="235"/>
        <end position="256"/>
    </location>
</feature>
<dbReference type="Pfam" id="PF07690">
    <property type="entry name" value="MFS_1"/>
    <property type="match status" value="1"/>
</dbReference>
<proteinExistence type="predicted"/>
<dbReference type="OrthoDB" id="9810614at2"/>
<dbReference type="InterPro" id="IPR047200">
    <property type="entry name" value="MFS_YcaD-like"/>
</dbReference>
<evidence type="ECO:0000313" key="7">
    <source>
        <dbReference type="Proteomes" id="UP000243924"/>
    </source>
</evidence>
<keyword evidence="7" id="KW-1185">Reference proteome</keyword>
<feature type="transmembrane region" description="Helical" evidence="4">
    <location>
        <begin position="324"/>
        <end position="347"/>
    </location>
</feature>
<dbReference type="FunFam" id="1.20.1250.20:FF:000327">
    <property type="entry name" value="Transporter, MFS superfamily"/>
    <property type="match status" value="1"/>
</dbReference>
<feature type="transmembrane region" description="Helical" evidence="4">
    <location>
        <begin position="291"/>
        <end position="312"/>
    </location>
</feature>
<feature type="transmembrane region" description="Helical" evidence="4">
    <location>
        <begin position="268"/>
        <end position="285"/>
    </location>
</feature>
<feature type="transmembrane region" description="Helical" evidence="4">
    <location>
        <begin position="41"/>
        <end position="61"/>
    </location>
</feature>
<dbReference type="Proteomes" id="UP000243924">
    <property type="component" value="Chromosome I"/>
</dbReference>
<keyword evidence="1 4" id="KW-0812">Transmembrane</keyword>
<dbReference type="STRING" id="1434072.SAMN05216210_2215"/>
<feature type="transmembrane region" description="Helical" evidence="4">
    <location>
        <begin position="73"/>
        <end position="90"/>
    </location>
</feature>
<dbReference type="InterPro" id="IPR020846">
    <property type="entry name" value="MFS_dom"/>
</dbReference>
<dbReference type="CDD" id="cd17477">
    <property type="entry name" value="MFS_YcaD_like"/>
    <property type="match status" value="1"/>
</dbReference>
<dbReference type="Gene3D" id="1.20.1250.20">
    <property type="entry name" value="MFS general substrate transporter like domains"/>
    <property type="match status" value="2"/>
</dbReference>
<evidence type="ECO:0000256" key="4">
    <source>
        <dbReference type="SAM" id="Phobius"/>
    </source>
</evidence>
<dbReference type="AlphaFoldDB" id="A0A1H2GDA7"/>
<feature type="transmembrane region" description="Helical" evidence="4">
    <location>
        <begin position="131"/>
        <end position="154"/>
    </location>
</feature>
<dbReference type="EMBL" id="LT629787">
    <property type="protein sequence ID" value="SDU17504.1"/>
    <property type="molecule type" value="Genomic_DNA"/>
</dbReference>
<evidence type="ECO:0000313" key="6">
    <source>
        <dbReference type="EMBL" id="SDU17504.1"/>
    </source>
</evidence>
<keyword evidence="3 4" id="KW-0472">Membrane</keyword>
<dbReference type="FunFam" id="1.20.1250.20:FF:000314">
    <property type="entry name" value="Transporter, MFS superfamily"/>
    <property type="match status" value="1"/>
</dbReference>
<sequence>MPSAFTAFSSLYFATLLMLLGSGLLGTYLGLRLAGEGVSEIWIGLLMTGYYVGLVFGASVGHRLIAKVGHIRAFVASAGLVTASVLGHALTGKVEIWLVLRVIAGMAMMCQYMVLESWLNEQAESHQRGSVFAGYMVVTFLGLVLGQVVLTLMPELAVEHLILVAMCYSLCLIPVAVTSRLHPAPLHPAPMKVRVFFERIPLALTTVLVSGLAMGAFYGMSPVFASNVGLDTSDIGVFMAVTIGAGLIAQWPVGWLSDRFDRSRMIQINGIVLTGVAMLIALVAAPGFWLLVLTAGFGLLLFTLYPLAVALANDHVEQEDRVPLAAMLLVTFGVGASIGPLLGSVVMKLLGAHWLYVFIGLCSFVLVVRVRPEIVTGEHLVQEAPLNFMPSAGNLASSPLGAALDPRVDEQMVVEQMIDESEAYAVAVSERDADQAEHRPG</sequence>
<dbReference type="SUPFAM" id="SSF103473">
    <property type="entry name" value="MFS general substrate transporter"/>
    <property type="match status" value="1"/>
</dbReference>
<dbReference type="GO" id="GO:0022857">
    <property type="term" value="F:transmembrane transporter activity"/>
    <property type="evidence" value="ECO:0007669"/>
    <property type="project" value="InterPro"/>
</dbReference>
<dbReference type="InterPro" id="IPR036259">
    <property type="entry name" value="MFS_trans_sf"/>
</dbReference>
<dbReference type="PANTHER" id="PTHR23521">
    <property type="entry name" value="TRANSPORTER MFS SUPERFAMILY"/>
    <property type="match status" value="1"/>
</dbReference>
<keyword evidence="2 4" id="KW-1133">Transmembrane helix</keyword>
<feature type="transmembrane region" description="Helical" evidence="4">
    <location>
        <begin position="200"/>
        <end position="220"/>
    </location>
</feature>
<dbReference type="GO" id="GO:0005886">
    <property type="term" value="C:plasma membrane"/>
    <property type="evidence" value="ECO:0007669"/>
    <property type="project" value="TreeGrafter"/>
</dbReference>
<dbReference type="InterPro" id="IPR011701">
    <property type="entry name" value="MFS"/>
</dbReference>
<organism evidence="6 7">
    <name type="scientific">Halopseudomonas salegens</name>
    <dbReference type="NCBI Taxonomy" id="1434072"/>
    <lineage>
        <taxon>Bacteria</taxon>
        <taxon>Pseudomonadati</taxon>
        <taxon>Pseudomonadota</taxon>
        <taxon>Gammaproteobacteria</taxon>
        <taxon>Pseudomonadales</taxon>
        <taxon>Pseudomonadaceae</taxon>
        <taxon>Halopseudomonas</taxon>
    </lineage>
</organism>
<feature type="transmembrane region" description="Helical" evidence="4">
    <location>
        <begin position="7"/>
        <end position="29"/>
    </location>
</feature>
<gene>
    <name evidence="6" type="ORF">SAMN05216210_2215</name>
</gene>
<feature type="domain" description="Major facilitator superfamily (MFS) profile" evidence="5">
    <location>
        <begin position="7"/>
        <end position="375"/>
    </location>
</feature>
<evidence type="ECO:0000256" key="2">
    <source>
        <dbReference type="ARBA" id="ARBA00022989"/>
    </source>
</evidence>
<reference evidence="7" key="1">
    <citation type="submission" date="2016-10" db="EMBL/GenBank/DDBJ databases">
        <authorList>
            <person name="Varghese N."/>
            <person name="Submissions S."/>
        </authorList>
    </citation>
    <scope>NUCLEOTIDE SEQUENCE [LARGE SCALE GENOMIC DNA]</scope>
    <source>
        <strain evidence="7">CECT 8338</strain>
    </source>
</reference>
<dbReference type="PROSITE" id="PS50850">
    <property type="entry name" value="MFS"/>
    <property type="match status" value="1"/>
</dbReference>
<name>A0A1H2GDA7_9GAMM</name>
<evidence type="ECO:0000256" key="1">
    <source>
        <dbReference type="ARBA" id="ARBA00022692"/>
    </source>
</evidence>
<feature type="transmembrane region" description="Helical" evidence="4">
    <location>
        <begin position="160"/>
        <end position="179"/>
    </location>
</feature>
<evidence type="ECO:0000256" key="3">
    <source>
        <dbReference type="ARBA" id="ARBA00023136"/>
    </source>
</evidence>
<feature type="transmembrane region" description="Helical" evidence="4">
    <location>
        <begin position="96"/>
        <end position="119"/>
    </location>
</feature>
<evidence type="ECO:0000259" key="5">
    <source>
        <dbReference type="PROSITE" id="PS50850"/>
    </source>
</evidence>
<protein>
    <submittedName>
        <fullName evidence="6">Predicted arabinose efflux permease, MFS family</fullName>
    </submittedName>
</protein>
<feature type="transmembrane region" description="Helical" evidence="4">
    <location>
        <begin position="353"/>
        <end position="370"/>
    </location>
</feature>
<dbReference type="RefSeq" id="WP_092386872.1">
    <property type="nucleotide sequence ID" value="NZ_LT629787.1"/>
</dbReference>
<accession>A0A1H2GDA7</accession>
<dbReference type="PANTHER" id="PTHR23521:SF3">
    <property type="entry name" value="MFS TRANSPORTER"/>
    <property type="match status" value="1"/>
</dbReference>